<gene>
    <name evidence="4" type="ORF">M3P05_19355</name>
</gene>
<name>A0ABT0PNQ7_9GAMM</name>
<dbReference type="Proteomes" id="UP001203338">
    <property type="component" value="Unassembled WGS sequence"/>
</dbReference>
<feature type="compositionally biased region" description="Polar residues" evidence="2">
    <location>
        <begin position="839"/>
        <end position="854"/>
    </location>
</feature>
<dbReference type="EMBL" id="JAMFLX010000044">
    <property type="protein sequence ID" value="MCL6272083.1"/>
    <property type="molecule type" value="Genomic_DNA"/>
</dbReference>
<keyword evidence="3" id="KW-0732">Signal</keyword>
<evidence type="ECO:0000256" key="3">
    <source>
        <dbReference type="SAM" id="SignalP"/>
    </source>
</evidence>
<sequence length="872" mass="96505">MVTPIPVRPKRLVAASALCLAISGITTSWADGPVDPAHAPEQLTPEQIAALSAMEPTPAEYLFSSGRVENTDNGSVLQLKVPEGVPGVIDGLTQAIDEGDGTVTLYLDSDHGAGEIETRNLGGTYGRLHVRRLKISLDEFEMGPAQGNQSQVFQDDIYNAFKSLINAVTIKKDLRVRDLLLQANKSLIIHRANGDMTVELYRQNDEEQMEYLGNLQTDSKYRYEFTPSPERQPFYDQREELHAQFKRLTGEATNLRNEIVNAQDKADLPEKIKQFEAVSEKLRALYKKLDPPEEYNFFAVTEEVNYAATNWLKAPQNIGAEVAGHSIAFSTMSNIHQLYLSRAAAIQGINKAKYLALLELEDLMKGTNRMSGVHGIDQSAAGNIGRVNETGLNFLFRKLHAAYAYFRGEQPPVFQYEPDVGPENLNHQGLIAQAVDGLSPQETLDKAQELLKNTSLNTDRVMIWDDHFRHFEASLHKSGRWSWVKSFFKSGAYENTKMADDLRQLMTERGANSLDELFMHSHAEGGIPFMEGDAIQMAKGFCPAEARQKFHESSEIPVLARNDQNEYTFTGEYRKLSDLSDEQRQNLFDIRRDQAHETAKTEIHEETQAKLDQQEKLSGTGVHPLSAFATGAAIGYTLQYGVDGFGKYYNEGKLPWHYKPRDWEEINSKASRTALVSGVSSAVQNYALPHVAKSYSLFENMTPAQLRSKGLINEYTAVGAGAIAGFTSHTLTSGYGYWQGEMTGKELALDVADAAGRAIPGAIGSAVGHYLMPTNVQIPVISTLAPIGGYIGSIAGNIAGNMAYDTAKHYVFEGVRKLRGQSKKHSGYNFDDQTDHVSETTPDSGAFEDQQQPKQDVPGVEVEQQVQSESAI</sequence>
<evidence type="ECO:0000256" key="1">
    <source>
        <dbReference type="SAM" id="Coils"/>
    </source>
</evidence>
<feature type="signal peptide" evidence="3">
    <location>
        <begin position="1"/>
        <end position="30"/>
    </location>
</feature>
<keyword evidence="1" id="KW-0175">Coiled coil</keyword>
<reference evidence="4 5" key="1">
    <citation type="submission" date="2022-05" db="EMBL/GenBank/DDBJ databases">
        <authorList>
            <person name="Park J.-S."/>
        </authorList>
    </citation>
    <scope>NUCLEOTIDE SEQUENCE [LARGE SCALE GENOMIC DNA]</scope>
    <source>
        <strain evidence="4 5">2012CJ34-2</strain>
    </source>
</reference>
<feature type="region of interest" description="Disordered" evidence="2">
    <location>
        <begin position="823"/>
        <end position="872"/>
    </location>
</feature>
<evidence type="ECO:0000313" key="4">
    <source>
        <dbReference type="EMBL" id="MCL6272083.1"/>
    </source>
</evidence>
<feature type="chain" id="PRO_5046388136" evidence="3">
    <location>
        <begin position="31"/>
        <end position="872"/>
    </location>
</feature>
<feature type="coiled-coil region" evidence="1">
    <location>
        <begin position="238"/>
        <end position="265"/>
    </location>
</feature>
<evidence type="ECO:0000313" key="5">
    <source>
        <dbReference type="Proteomes" id="UP001203338"/>
    </source>
</evidence>
<proteinExistence type="predicted"/>
<organism evidence="4 5">
    <name type="scientific">Parendozoicomonas callyspongiae</name>
    <dbReference type="NCBI Taxonomy" id="2942213"/>
    <lineage>
        <taxon>Bacteria</taxon>
        <taxon>Pseudomonadati</taxon>
        <taxon>Pseudomonadota</taxon>
        <taxon>Gammaproteobacteria</taxon>
        <taxon>Oceanospirillales</taxon>
        <taxon>Endozoicomonadaceae</taxon>
        <taxon>Parendozoicomonas</taxon>
    </lineage>
</organism>
<comment type="caution">
    <text evidence="4">The sequence shown here is derived from an EMBL/GenBank/DDBJ whole genome shotgun (WGS) entry which is preliminary data.</text>
</comment>
<dbReference type="RefSeq" id="WP_249701763.1">
    <property type="nucleotide sequence ID" value="NZ_JAMFLX010000044.1"/>
</dbReference>
<accession>A0ABT0PNQ7</accession>
<evidence type="ECO:0000256" key="2">
    <source>
        <dbReference type="SAM" id="MobiDB-lite"/>
    </source>
</evidence>
<protein>
    <submittedName>
        <fullName evidence="4">Uncharacterized protein</fullName>
    </submittedName>
</protein>
<keyword evidence="5" id="KW-1185">Reference proteome</keyword>